<dbReference type="GeneID" id="28962953"/>
<reference evidence="6" key="2">
    <citation type="journal article" date="2010" name="Nature">
        <title>Comparative genomics reveals mobile pathogenicity chromosomes in Fusarium.</title>
        <authorList>
            <person name="Ma L.J."/>
            <person name="van der Does H.C."/>
            <person name="Borkovich K.A."/>
            <person name="Coleman J.J."/>
            <person name="Daboussi M.J."/>
            <person name="Di Pietro A."/>
            <person name="Dufresne M."/>
            <person name="Freitag M."/>
            <person name="Grabherr M."/>
            <person name="Henrissat B."/>
            <person name="Houterman P.M."/>
            <person name="Kang S."/>
            <person name="Shim W.B."/>
            <person name="Woloshuk C."/>
            <person name="Xie X."/>
            <person name="Xu J.R."/>
            <person name="Antoniw J."/>
            <person name="Baker S.E."/>
            <person name="Bluhm B.H."/>
            <person name="Breakspear A."/>
            <person name="Brown D.W."/>
            <person name="Butchko R.A."/>
            <person name="Chapman S."/>
            <person name="Coulson R."/>
            <person name="Coutinho P.M."/>
            <person name="Danchin E.G."/>
            <person name="Diener A."/>
            <person name="Gale L.R."/>
            <person name="Gardiner D.M."/>
            <person name="Goff S."/>
            <person name="Hammond-Kosack K.E."/>
            <person name="Hilburn K."/>
            <person name="Hua-Van A."/>
            <person name="Jonkers W."/>
            <person name="Kazan K."/>
            <person name="Kodira C.D."/>
            <person name="Koehrsen M."/>
            <person name="Kumar L."/>
            <person name="Lee Y.H."/>
            <person name="Li L."/>
            <person name="Manners J.M."/>
            <person name="Miranda-Saavedra D."/>
            <person name="Mukherjee M."/>
            <person name="Park G."/>
            <person name="Park J."/>
            <person name="Park S.Y."/>
            <person name="Proctor R.H."/>
            <person name="Regev A."/>
            <person name="Ruiz-Roldan M.C."/>
            <person name="Sain D."/>
            <person name="Sakthikumar S."/>
            <person name="Sykes S."/>
            <person name="Schwartz D.C."/>
            <person name="Turgeon B.G."/>
            <person name="Wapinski I."/>
            <person name="Yoder O."/>
            <person name="Young S."/>
            <person name="Zeng Q."/>
            <person name="Zhou S."/>
            <person name="Galagan J."/>
            <person name="Cuomo C.A."/>
            <person name="Kistler H.C."/>
            <person name="Rep M."/>
        </authorList>
    </citation>
    <scope>NUCLEOTIDE SEQUENCE [LARGE SCALE GENOMIC DNA]</scope>
    <source>
        <strain evidence="6">4287</strain>
    </source>
</reference>
<accession>A0A0J9W6F9</accession>
<organism evidence="6 7">
    <name type="scientific">Fusarium oxysporum f. sp. lycopersici (strain 4287 / CBS 123668 / FGSC 9935 / NRRL 34936)</name>
    <name type="common">Fusarium vascular wilt of tomato</name>
    <dbReference type="NCBI Taxonomy" id="426428"/>
    <lineage>
        <taxon>Eukaryota</taxon>
        <taxon>Fungi</taxon>
        <taxon>Dikarya</taxon>
        <taxon>Ascomycota</taxon>
        <taxon>Pezizomycotina</taxon>
        <taxon>Sordariomycetes</taxon>
        <taxon>Hypocreomycetidae</taxon>
        <taxon>Hypocreales</taxon>
        <taxon>Nectriaceae</taxon>
        <taxon>Fusarium</taxon>
        <taxon>Fusarium oxysporum species complex</taxon>
    </lineage>
</organism>
<evidence type="ECO:0000256" key="2">
    <source>
        <dbReference type="ARBA" id="ARBA00011353"/>
    </source>
</evidence>
<feature type="domain" description="Chromo" evidence="5">
    <location>
        <begin position="42"/>
        <end position="124"/>
    </location>
</feature>
<dbReference type="RefSeq" id="XP_018256508.1">
    <property type="nucleotide sequence ID" value="XM_018402646.1"/>
</dbReference>
<evidence type="ECO:0000259" key="5">
    <source>
        <dbReference type="PROSITE" id="PS50013"/>
    </source>
</evidence>
<dbReference type="GO" id="GO:0006338">
    <property type="term" value="P:chromatin remodeling"/>
    <property type="evidence" value="ECO:0007669"/>
    <property type="project" value="UniProtKB-ARBA"/>
</dbReference>
<feature type="compositionally biased region" description="Polar residues" evidence="4">
    <location>
        <begin position="11"/>
        <end position="35"/>
    </location>
</feature>
<dbReference type="PROSITE" id="PS00598">
    <property type="entry name" value="CHROMO_1"/>
    <property type="match status" value="1"/>
</dbReference>
<evidence type="ECO:0000256" key="1">
    <source>
        <dbReference type="ARBA" id="ARBA00004123"/>
    </source>
</evidence>
<proteinExistence type="predicted"/>
<evidence type="ECO:0000256" key="3">
    <source>
        <dbReference type="ARBA" id="ARBA00023242"/>
    </source>
</evidence>
<dbReference type="Proteomes" id="UP000009097">
    <property type="component" value="Unassembled WGS sequence"/>
</dbReference>
<dbReference type="InterPro" id="IPR016197">
    <property type="entry name" value="Chromo-like_dom_sf"/>
</dbReference>
<keyword evidence="3" id="KW-0539">Nucleus</keyword>
<dbReference type="InterPro" id="IPR000953">
    <property type="entry name" value="Chromo/chromo_shadow_dom"/>
</dbReference>
<evidence type="ECO:0000256" key="4">
    <source>
        <dbReference type="SAM" id="MobiDB-lite"/>
    </source>
</evidence>
<dbReference type="SUPFAM" id="SSF54160">
    <property type="entry name" value="Chromo domain-like"/>
    <property type="match status" value="1"/>
</dbReference>
<sequence length="135" mass="15399">MPPALHDDESLNQGKAFTTKSQGSRRSTSNSTLSVANRGKVEAPEGVITDENDKEEADGELEDELDDQEPLHRRRCNLMFQVKWEGFDSKNDLTWEPEDNLKVSGDEILNEYFDNDRWEGQDLRGIRQSGQDQKA</sequence>
<name>A0A0J9W6F9_FUSO4</name>
<dbReference type="Gene3D" id="2.40.50.40">
    <property type="match status" value="1"/>
</dbReference>
<dbReference type="InterPro" id="IPR023780">
    <property type="entry name" value="Chromo_domain"/>
</dbReference>
<dbReference type="EMBL" id="DS231726">
    <property type="protein sequence ID" value="KNB18463.1"/>
    <property type="molecule type" value="Genomic_DNA"/>
</dbReference>
<reference evidence="6" key="1">
    <citation type="submission" date="2007-04" db="EMBL/GenBank/DDBJ databases">
        <authorList>
            <consortium name="The Broad Institute Genome Sequencing Platform"/>
            <person name="Birren B."/>
            <person name="Lander E."/>
            <person name="Galagan J."/>
            <person name="Nusbaum C."/>
            <person name="Devon K."/>
            <person name="Ma L.-J."/>
            <person name="Jaffe D."/>
            <person name="Butler J."/>
            <person name="Alvarez P."/>
            <person name="Gnerre S."/>
            <person name="Grabherr M."/>
            <person name="Kleber M."/>
            <person name="Mauceli E."/>
            <person name="Brockman W."/>
            <person name="MacCallum I.A."/>
            <person name="Young S."/>
            <person name="LaButti K."/>
            <person name="DeCaprio D."/>
            <person name="Crawford M."/>
            <person name="Koehrsen M."/>
            <person name="Engels R."/>
            <person name="Montgomery P."/>
            <person name="Pearson M."/>
            <person name="Howarth C."/>
            <person name="Larson L."/>
            <person name="White J."/>
            <person name="O'Leary S."/>
            <person name="Kodira C."/>
            <person name="Zeng Q."/>
            <person name="Yandava C."/>
            <person name="Alvarado L."/>
            <person name="Kistler C."/>
            <person name="Shim W.-B."/>
            <person name="Kang S."/>
            <person name="Woloshuk C."/>
        </authorList>
    </citation>
    <scope>NUCLEOTIDE SEQUENCE</scope>
    <source>
        <strain evidence="6">4287</strain>
    </source>
</reference>
<dbReference type="InterPro" id="IPR023779">
    <property type="entry name" value="Chromodomain_CS"/>
</dbReference>
<dbReference type="VEuPathDB" id="FungiDB:FOXG_22247"/>
<evidence type="ECO:0000313" key="6">
    <source>
        <dbReference type="EMBL" id="KNB18463.1"/>
    </source>
</evidence>
<dbReference type="AlphaFoldDB" id="A0A0J9W6F9"/>
<dbReference type="KEGG" id="fox:FOXG_22247"/>
<dbReference type="Pfam" id="PF00385">
    <property type="entry name" value="Chromo"/>
    <property type="match status" value="1"/>
</dbReference>
<comment type="subcellular location">
    <subcellularLocation>
        <location evidence="1">Nucleus</location>
    </subcellularLocation>
</comment>
<dbReference type="PROSITE" id="PS50013">
    <property type="entry name" value="CHROMO_2"/>
    <property type="match status" value="1"/>
</dbReference>
<comment type="subunit">
    <text evidence="2">Component of the NuA4 histone acetyltransferase complex.</text>
</comment>
<dbReference type="GO" id="GO:0005634">
    <property type="term" value="C:nucleus"/>
    <property type="evidence" value="ECO:0007669"/>
    <property type="project" value="UniProtKB-SubCell"/>
</dbReference>
<protein>
    <recommendedName>
        <fullName evidence="5">Chromo domain-containing protein</fullName>
    </recommendedName>
</protein>
<dbReference type="CDD" id="cd00024">
    <property type="entry name" value="CD_CSD"/>
    <property type="match status" value="1"/>
</dbReference>
<evidence type="ECO:0000313" key="7">
    <source>
        <dbReference type="Proteomes" id="UP000009097"/>
    </source>
</evidence>
<feature type="compositionally biased region" description="Acidic residues" evidence="4">
    <location>
        <begin position="48"/>
        <end position="68"/>
    </location>
</feature>
<gene>
    <name evidence="6" type="ORF">FOXG_22247</name>
</gene>
<feature type="region of interest" description="Disordered" evidence="4">
    <location>
        <begin position="1"/>
        <end position="70"/>
    </location>
</feature>